<evidence type="ECO:0008006" key="4">
    <source>
        <dbReference type="Google" id="ProtNLM"/>
    </source>
</evidence>
<comment type="caution">
    <text evidence="2">The sequence shown here is derived from an EMBL/GenBank/DDBJ whole genome shotgun (WGS) entry which is preliminary data.</text>
</comment>
<feature type="region of interest" description="Disordered" evidence="1">
    <location>
        <begin position="1"/>
        <end position="49"/>
    </location>
</feature>
<evidence type="ECO:0000313" key="2">
    <source>
        <dbReference type="EMBL" id="KAJ7638567.1"/>
    </source>
</evidence>
<feature type="compositionally biased region" description="Polar residues" evidence="1">
    <location>
        <begin position="21"/>
        <end position="33"/>
    </location>
</feature>
<organism evidence="2 3">
    <name type="scientific">Roridomyces roridus</name>
    <dbReference type="NCBI Taxonomy" id="1738132"/>
    <lineage>
        <taxon>Eukaryota</taxon>
        <taxon>Fungi</taxon>
        <taxon>Dikarya</taxon>
        <taxon>Basidiomycota</taxon>
        <taxon>Agaricomycotina</taxon>
        <taxon>Agaricomycetes</taxon>
        <taxon>Agaricomycetidae</taxon>
        <taxon>Agaricales</taxon>
        <taxon>Marasmiineae</taxon>
        <taxon>Mycenaceae</taxon>
        <taxon>Roridomyces</taxon>
    </lineage>
</organism>
<gene>
    <name evidence="2" type="ORF">FB45DRAFT_1023345</name>
</gene>
<proteinExistence type="predicted"/>
<dbReference type="Proteomes" id="UP001221142">
    <property type="component" value="Unassembled WGS sequence"/>
</dbReference>
<dbReference type="GO" id="GO:0000307">
    <property type="term" value="C:cyclin-dependent protein kinase holoenzyme complex"/>
    <property type="evidence" value="ECO:0007669"/>
    <property type="project" value="TreeGrafter"/>
</dbReference>
<name>A0AAD7FUS9_9AGAR</name>
<sequence length="763" mass="83951">MPVPVPRIPQQSAHPVVKKNASGQPNPFQSLTCSLPPPGPPPSFGTREDWINSLPSWRRTKPRRIWEEESRFCAGQGCHQALAVAGITAVQGSPTEACLPPMYTLMSSDGDADDEMSSDYSYSALDQAPCDADGQWTGMDVDFRSQVDVSSFSPGSDLDEQVYERGAFTPVFEDQSPGVYSGPDVGSSPVGPITPFGEFVDRAVVGDSYATYDASMSAKSQAAEQEPCGSAPQSYDPVSFPYIASEPHHEEDAPAPVPEVVTPSATSGYRKLAEPLSDWVANYVWKACSTGFSLPAVFSRSSGSIVKQRSTSPPTYLGNAVHSLLLSTLLQPSAVFLAIWYIVRLPIYYDATALGPEYVKELRFRTALLGTSADQDATEASAPFRLIVLGCMLANKWLDDHTFSNKTWHTISNVPIQMLNKLESLALDIFAYDLSVPSSDWSQWLSHLVSYHLMISSPSYPQPISRPSTNPHVIVRRALDEIIQAPEAAGFSFASPQPVFMGLEERRKERMEKEQARSVDVLEIDLDEDGPLREEYLPKRRFSRAESTRINIHAHDAPVRVSADDAQNWQGSHQVLDKSLPPPARWSPAADEPILRERNRASGHYVAVQPPLLAPMHPYPLAPSYHSGHEFGYPNQNWPPSGTYVAVKPATLMGYVLDAPPLHVAHPTYAAYHPFVAPAPAPLALSHSHSRSQSLCYDQDNSHARNRLRSCSQSGFDYQPNEAHINVIAHVHDADRRWVAPAHYGYLAPAFAPPPIQPAWLRT</sequence>
<dbReference type="CDD" id="cd20557">
    <property type="entry name" value="CYCLIN_ScPCL1-like"/>
    <property type="match status" value="1"/>
</dbReference>
<dbReference type="Gene3D" id="1.10.472.10">
    <property type="entry name" value="Cyclin-like"/>
    <property type="match status" value="1"/>
</dbReference>
<keyword evidence="3" id="KW-1185">Reference proteome</keyword>
<protein>
    <recommendedName>
        <fullName evidence="4">Cyclin N-terminal domain-containing protein</fullName>
    </recommendedName>
</protein>
<dbReference type="PANTHER" id="PTHR15615:SF27">
    <property type="entry name" value="PHO85 CYCLIN CLG1"/>
    <property type="match status" value="1"/>
</dbReference>
<dbReference type="GO" id="GO:0019901">
    <property type="term" value="F:protein kinase binding"/>
    <property type="evidence" value="ECO:0007669"/>
    <property type="project" value="InterPro"/>
</dbReference>
<dbReference type="GO" id="GO:0016538">
    <property type="term" value="F:cyclin-dependent protein serine/threonine kinase regulator activity"/>
    <property type="evidence" value="ECO:0007669"/>
    <property type="project" value="TreeGrafter"/>
</dbReference>
<dbReference type="PANTHER" id="PTHR15615">
    <property type="match status" value="1"/>
</dbReference>
<evidence type="ECO:0000256" key="1">
    <source>
        <dbReference type="SAM" id="MobiDB-lite"/>
    </source>
</evidence>
<dbReference type="InterPro" id="IPR013922">
    <property type="entry name" value="Cyclin_PHO80-like"/>
</dbReference>
<dbReference type="EMBL" id="JARKIF010000005">
    <property type="protein sequence ID" value="KAJ7638567.1"/>
    <property type="molecule type" value="Genomic_DNA"/>
</dbReference>
<dbReference type="AlphaFoldDB" id="A0AAD7FUS9"/>
<accession>A0AAD7FUS9</accession>
<reference evidence="2" key="1">
    <citation type="submission" date="2023-03" db="EMBL/GenBank/DDBJ databases">
        <title>Massive genome expansion in bonnet fungi (Mycena s.s.) driven by repeated elements and novel gene families across ecological guilds.</title>
        <authorList>
            <consortium name="Lawrence Berkeley National Laboratory"/>
            <person name="Harder C.B."/>
            <person name="Miyauchi S."/>
            <person name="Viragh M."/>
            <person name="Kuo A."/>
            <person name="Thoen E."/>
            <person name="Andreopoulos B."/>
            <person name="Lu D."/>
            <person name="Skrede I."/>
            <person name="Drula E."/>
            <person name="Henrissat B."/>
            <person name="Morin E."/>
            <person name="Kohler A."/>
            <person name="Barry K."/>
            <person name="LaButti K."/>
            <person name="Morin E."/>
            <person name="Salamov A."/>
            <person name="Lipzen A."/>
            <person name="Mereny Z."/>
            <person name="Hegedus B."/>
            <person name="Baldrian P."/>
            <person name="Stursova M."/>
            <person name="Weitz H."/>
            <person name="Taylor A."/>
            <person name="Grigoriev I.V."/>
            <person name="Nagy L.G."/>
            <person name="Martin F."/>
            <person name="Kauserud H."/>
        </authorList>
    </citation>
    <scope>NUCLEOTIDE SEQUENCE</scope>
    <source>
        <strain evidence="2">9284</strain>
    </source>
</reference>
<evidence type="ECO:0000313" key="3">
    <source>
        <dbReference type="Proteomes" id="UP001221142"/>
    </source>
</evidence>
<dbReference type="GO" id="GO:0005634">
    <property type="term" value="C:nucleus"/>
    <property type="evidence" value="ECO:0007669"/>
    <property type="project" value="TreeGrafter"/>
</dbReference>